<evidence type="ECO:0000313" key="2">
    <source>
        <dbReference type="Proteomes" id="UP001231518"/>
    </source>
</evidence>
<dbReference type="Proteomes" id="UP001231518">
    <property type="component" value="Chromosome 23"/>
</dbReference>
<gene>
    <name evidence="1" type="ORF">PYW07_009562</name>
</gene>
<sequence length="84" mass="9340">MHASQIIVGASEREITSKYYKPSISEIPEKLESSRPKDMLKTSFSTPAAALMASTAASSIQNSEEELYNTMLMRRTSTIKKNPK</sequence>
<dbReference type="EMBL" id="JARGEI010000023">
    <property type="protein sequence ID" value="KAJ8710196.1"/>
    <property type="molecule type" value="Genomic_DNA"/>
</dbReference>
<evidence type="ECO:0000313" key="1">
    <source>
        <dbReference type="EMBL" id="KAJ8710196.1"/>
    </source>
</evidence>
<dbReference type="AlphaFoldDB" id="A0AAD8DNA6"/>
<organism evidence="1 2">
    <name type="scientific">Mythimna separata</name>
    <name type="common">Oriental armyworm</name>
    <name type="synonym">Pseudaletia separata</name>
    <dbReference type="NCBI Taxonomy" id="271217"/>
    <lineage>
        <taxon>Eukaryota</taxon>
        <taxon>Metazoa</taxon>
        <taxon>Ecdysozoa</taxon>
        <taxon>Arthropoda</taxon>
        <taxon>Hexapoda</taxon>
        <taxon>Insecta</taxon>
        <taxon>Pterygota</taxon>
        <taxon>Neoptera</taxon>
        <taxon>Endopterygota</taxon>
        <taxon>Lepidoptera</taxon>
        <taxon>Glossata</taxon>
        <taxon>Ditrysia</taxon>
        <taxon>Noctuoidea</taxon>
        <taxon>Noctuidae</taxon>
        <taxon>Noctuinae</taxon>
        <taxon>Hadenini</taxon>
        <taxon>Mythimna</taxon>
    </lineage>
</organism>
<reference evidence="1" key="1">
    <citation type="submission" date="2023-03" db="EMBL/GenBank/DDBJ databases">
        <title>Chromosome-level genomes of two armyworms, Mythimna separata and Mythimna loreyi, provide insights into the biosynthesis and reception of sex pheromones.</title>
        <authorList>
            <person name="Zhao H."/>
        </authorList>
    </citation>
    <scope>NUCLEOTIDE SEQUENCE</scope>
    <source>
        <strain evidence="1">BeijingLab</strain>
        <tissue evidence="1">Pupa</tissue>
    </source>
</reference>
<accession>A0AAD8DNA6</accession>
<protein>
    <submittedName>
        <fullName evidence="1">Uncharacterized protein</fullName>
    </submittedName>
</protein>
<name>A0AAD8DNA6_MYTSE</name>
<keyword evidence="2" id="KW-1185">Reference proteome</keyword>
<comment type="caution">
    <text evidence="1">The sequence shown here is derived from an EMBL/GenBank/DDBJ whole genome shotgun (WGS) entry which is preliminary data.</text>
</comment>
<proteinExistence type="predicted"/>